<dbReference type="CDD" id="cd03801">
    <property type="entry name" value="GT4_PimA-like"/>
    <property type="match status" value="1"/>
</dbReference>
<accession>A0A951PY07</accession>
<gene>
    <name evidence="1" type="ORF">KME32_07435</name>
</gene>
<name>A0A951PY07_9NOST</name>
<dbReference type="PANTHER" id="PTHR12526">
    <property type="entry name" value="GLYCOSYLTRANSFERASE"/>
    <property type="match status" value="1"/>
</dbReference>
<dbReference type="AlphaFoldDB" id="A0A951PY07"/>
<organism evidence="1 2">
    <name type="scientific">Mojavia pulchra JT2-VF2</name>
    <dbReference type="NCBI Taxonomy" id="287848"/>
    <lineage>
        <taxon>Bacteria</taxon>
        <taxon>Bacillati</taxon>
        <taxon>Cyanobacteriota</taxon>
        <taxon>Cyanophyceae</taxon>
        <taxon>Nostocales</taxon>
        <taxon>Nostocaceae</taxon>
    </lineage>
</organism>
<reference evidence="1" key="1">
    <citation type="submission" date="2021-05" db="EMBL/GenBank/DDBJ databases">
        <authorList>
            <person name="Pietrasiak N."/>
            <person name="Ward R."/>
            <person name="Stajich J.E."/>
            <person name="Kurbessoian T."/>
        </authorList>
    </citation>
    <scope>NUCLEOTIDE SEQUENCE</scope>
    <source>
        <strain evidence="1">JT2-VF2</strain>
    </source>
</reference>
<reference evidence="1" key="2">
    <citation type="journal article" date="2022" name="Microbiol. Resour. Announc.">
        <title>Metagenome Sequencing to Explore Phylogenomics of Terrestrial Cyanobacteria.</title>
        <authorList>
            <person name="Ward R.D."/>
            <person name="Stajich J.E."/>
            <person name="Johansen J.R."/>
            <person name="Huntemann M."/>
            <person name="Clum A."/>
            <person name="Foster B."/>
            <person name="Foster B."/>
            <person name="Roux S."/>
            <person name="Palaniappan K."/>
            <person name="Varghese N."/>
            <person name="Mukherjee S."/>
            <person name="Reddy T.B.K."/>
            <person name="Daum C."/>
            <person name="Copeland A."/>
            <person name="Chen I.A."/>
            <person name="Ivanova N.N."/>
            <person name="Kyrpides N.C."/>
            <person name="Shapiro N."/>
            <person name="Eloe-Fadrosh E.A."/>
            <person name="Pietrasiak N."/>
        </authorList>
    </citation>
    <scope>NUCLEOTIDE SEQUENCE</scope>
    <source>
        <strain evidence="1">JT2-VF2</strain>
    </source>
</reference>
<dbReference type="Gene3D" id="3.40.50.2000">
    <property type="entry name" value="Glycogen Phosphorylase B"/>
    <property type="match status" value="2"/>
</dbReference>
<sequence length="364" mass="41858">MRVLFTNNYAMDRTWEQWKKGEHPGNHLWGVTHLPQYGIDVDILPYEKYAILNQIGRKLKLGGYLDQELRIFFNLSQYDLVYSGNTDTTFILSYLRYLGIFKKPIICVLHHTLQPNRLRHKTVVKGHDRLLCLSNKIKSDIEMNFSINQDKLEVLEWGFDLSFYDNQAKKYNIANSKPELIISAGHTLRDYDTLVRSFTDINYRLHIYSSEHNIPKISDIPSNITFKCGSFLGKHALEYGELVAEYGKAYAVAIPLDIPFEESNTVTQIGLTSLLEAMVLGKAVVMTRSKHISIDIEKEGIGIWVDYKDVKGWQQAISYLLEHPRETIEMGKKGRQLCESKYNLESFSSKLAGILKGFITKGYS</sequence>
<dbReference type="EMBL" id="JAHHHN010000003">
    <property type="protein sequence ID" value="MBW4560982.1"/>
    <property type="molecule type" value="Genomic_DNA"/>
</dbReference>
<dbReference type="PANTHER" id="PTHR12526:SF627">
    <property type="entry name" value="D-RHAMNOSYLTRANSFERASE WBPZ"/>
    <property type="match status" value="1"/>
</dbReference>
<evidence type="ECO:0000313" key="2">
    <source>
        <dbReference type="Proteomes" id="UP000715781"/>
    </source>
</evidence>
<comment type="caution">
    <text evidence="1">The sequence shown here is derived from an EMBL/GenBank/DDBJ whole genome shotgun (WGS) entry which is preliminary data.</text>
</comment>
<dbReference type="SUPFAM" id="SSF53756">
    <property type="entry name" value="UDP-Glycosyltransferase/glycogen phosphorylase"/>
    <property type="match status" value="1"/>
</dbReference>
<evidence type="ECO:0000313" key="1">
    <source>
        <dbReference type="EMBL" id="MBW4560982.1"/>
    </source>
</evidence>
<dbReference type="Proteomes" id="UP000715781">
    <property type="component" value="Unassembled WGS sequence"/>
</dbReference>
<protein>
    <submittedName>
        <fullName evidence="1">Glycosyltransferase family 4 protein</fullName>
    </submittedName>
</protein>
<proteinExistence type="predicted"/>